<dbReference type="OMA" id="LGEWYAE"/>
<dbReference type="Proteomes" id="UP000072904">
    <property type="component" value="Chromosome 1"/>
</dbReference>
<organism evidence="7 10">
    <name type="scientific">Plasmodium yoelii</name>
    <dbReference type="NCBI Taxonomy" id="5861"/>
    <lineage>
        <taxon>Eukaryota</taxon>
        <taxon>Sar</taxon>
        <taxon>Alveolata</taxon>
        <taxon>Apicomplexa</taxon>
        <taxon>Aconoidasida</taxon>
        <taxon>Haemosporida</taxon>
        <taxon>Plasmodiidae</taxon>
        <taxon>Plasmodium</taxon>
        <taxon>Plasmodium (Vinckeia)</taxon>
    </lineage>
</organism>
<proteinExistence type="inferred from homology"/>
<evidence type="ECO:0000256" key="6">
    <source>
        <dbReference type="SAM" id="Phobius"/>
    </source>
</evidence>
<reference evidence="8" key="3">
    <citation type="submission" date="2014-05" db="EMBL/GenBank/DDBJ databases">
        <authorList>
            <person name="Aslett M.A."/>
            <person name="De Silva N."/>
        </authorList>
    </citation>
    <scope>NUCLEOTIDE SEQUENCE</scope>
    <source>
        <strain evidence="8">17X</strain>
    </source>
</reference>
<dbReference type="AlphaFoldDB" id="A0A078K5Q0"/>
<keyword evidence="5 6" id="KW-0472">Membrane</keyword>
<dbReference type="Pfam" id="PF10639">
    <property type="entry name" value="TMEM234"/>
    <property type="match status" value="1"/>
</dbReference>
<feature type="transmembrane region" description="Helical" evidence="6">
    <location>
        <begin position="106"/>
        <end position="123"/>
    </location>
</feature>
<keyword evidence="3 6" id="KW-0812">Transmembrane</keyword>
<feature type="transmembrane region" description="Helical" evidence="6">
    <location>
        <begin position="6"/>
        <end position="24"/>
    </location>
</feature>
<dbReference type="KEGG" id="pyo:PY17X_0112200"/>
<dbReference type="VEuPathDB" id="PlasmoDB:PYYM_0111600"/>
<evidence type="ECO:0000313" key="8">
    <source>
        <dbReference type="EMBL" id="VTZ71546.1"/>
    </source>
</evidence>
<dbReference type="InterPro" id="IPR018908">
    <property type="entry name" value="TMEM234"/>
</dbReference>
<sequence length="125" mass="14397">MYFILYILIGILWGCTNVFIKIGCKEKKKEKKNEKKKEKNTIEEIITILKNINIILPYLLNQIGSMFYYFLLFKSDISLTVPLSNVSSFVFTYITEIVILKKNVSYKSVLGLTLVCIGLIICLNS</sequence>
<dbReference type="SUPFAM" id="SSF103481">
    <property type="entry name" value="Multidrug resistance efflux transporter EmrE"/>
    <property type="match status" value="1"/>
</dbReference>
<comment type="subcellular location">
    <subcellularLocation>
        <location evidence="1">Membrane</location>
        <topology evidence="1">Multi-pass membrane protein</topology>
    </subcellularLocation>
</comment>
<protein>
    <submittedName>
        <fullName evidence="8">Transmembrane protein 234, putative</fullName>
    </submittedName>
</protein>
<gene>
    <name evidence="8" type="ORF">PY17X_0112200</name>
    <name evidence="7" type="ORF">PYYM_0111600</name>
</gene>
<dbReference type="Gene3D" id="1.10.3730.20">
    <property type="match status" value="1"/>
</dbReference>
<dbReference type="EMBL" id="LM993655">
    <property type="protein sequence ID" value="VTZ71546.1"/>
    <property type="molecule type" value="Genomic_DNA"/>
</dbReference>
<evidence type="ECO:0000256" key="2">
    <source>
        <dbReference type="ARBA" id="ARBA00005977"/>
    </source>
</evidence>
<dbReference type="PANTHER" id="PTHR28668:SF1">
    <property type="entry name" value="TRANSMEMBRANE PROTEIN 234"/>
    <property type="match status" value="1"/>
</dbReference>
<evidence type="ECO:0000256" key="3">
    <source>
        <dbReference type="ARBA" id="ARBA00022692"/>
    </source>
</evidence>
<reference evidence="8" key="4">
    <citation type="submission" date="2019-05" db="EMBL/GenBank/DDBJ databases">
        <authorList>
            <consortium name="Pathogen Informatics"/>
        </authorList>
    </citation>
    <scope>NUCLEOTIDE SEQUENCE</scope>
    <source>
        <strain evidence="8">17X</strain>
    </source>
</reference>
<dbReference type="GO" id="GO:0016020">
    <property type="term" value="C:membrane"/>
    <property type="evidence" value="ECO:0007669"/>
    <property type="project" value="UniProtKB-SubCell"/>
</dbReference>
<evidence type="ECO:0000313" key="9">
    <source>
        <dbReference type="Proteomes" id="UP000072874"/>
    </source>
</evidence>
<evidence type="ECO:0000256" key="1">
    <source>
        <dbReference type="ARBA" id="ARBA00004141"/>
    </source>
</evidence>
<feature type="transmembrane region" description="Helical" evidence="6">
    <location>
        <begin position="77"/>
        <end position="94"/>
    </location>
</feature>
<feature type="transmembrane region" description="Helical" evidence="6">
    <location>
        <begin position="45"/>
        <end position="71"/>
    </location>
</feature>
<evidence type="ECO:0000256" key="4">
    <source>
        <dbReference type="ARBA" id="ARBA00022989"/>
    </source>
</evidence>
<dbReference type="VEuPathDB" id="PlasmoDB:PY03349"/>
<dbReference type="EMBL" id="LK934629">
    <property type="protein sequence ID" value="CDU15951.1"/>
    <property type="molecule type" value="Genomic_DNA"/>
</dbReference>
<accession>A0A078K5Q0</accession>
<dbReference type="InterPro" id="IPR037185">
    <property type="entry name" value="EmrE-like"/>
</dbReference>
<evidence type="ECO:0000313" key="7">
    <source>
        <dbReference type="EMBL" id="CDU15951.1"/>
    </source>
</evidence>
<dbReference type="VEuPathDB" id="PlasmoDB:PY17X_0112200"/>
<dbReference type="Proteomes" id="UP000072874">
    <property type="component" value="Chromosome 1"/>
</dbReference>
<keyword evidence="4 6" id="KW-1133">Transmembrane helix</keyword>
<dbReference type="RefSeq" id="XP_731350.2">
    <property type="nucleotide sequence ID" value="XM_726257.2"/>
</dbReference>
<evidence type="ECO:0000256" key="5">
    <source>
        <dbReference type="ARBA" id="ARBA00023136"/>
    </source>
</evidence>
<reference evidence="9 10" key="1">
    <citation type="journal article" date="2014" name="BMC Biol.">
        <title>A comprehensive evaluation of rodent malaria parasite genomes and gene expression.</title>
        <authorList>
            <person name="Otto T.D."/>
            <person name="Bohme U."/>
            <person name="Jackson A.P."/>
            <person name="Hunt M."/>
            <person name="Franke-Fayard B."/>
            <person name="Hoeijmakers W.A."/>
            <person name="Religa A.A."/>
            <person name="Robertson L."/>
            <person name="Sanders M."/>
            <person name="Ogun S.A."/>
            <person name="Cunningham D."/>
            <person name="Erhart A."/>
            <person name="Billker O."/>
            <person name="Khan S.M."/>
            <person name="Stunnenberg H.G."/>
            <person name="Langhorne J."/>
            <person name="Holder A.A."/>
            <person name="Waters A.P."/>
            <person name="Newbold C.I."/>
            <person name="Pain A."/>
            <person name="Berriman M."/>
            <person name="Janse C.J."/>
        </authorList>
    </citation>
    <scope>NUCLEOTIDE SEQUENCE [LARGE SCALE GENOMIC DNA]</scope>
    <source>
        <strain evidence="8 9">17X</strain>
        <strain evidence="7 10">YM</strain>
    </source>
</reference>
<evidence type="ECO:0000313" key="10">
    <source>
        <dbReference type="Proteomes" id="UP000072904"/>
    </source>
</evidence>
<comment type="similarity">
    <text evidence="2">Belongs to the TMEM234 family.</text>
</comment>
<dbReference type="GeneID" id="3830572"/>
<name>A0A078K5Q0_PLAYE</name>
<dbReference type="PANTHER" id="PTHR28668">
    <property type="entry name" value="TRANSMEMBRANE PROTEIN 234"/>
    <property type="match status" value="1"/>
</dbReference>
<reference evidence="7" key="2">
    <citation type="submission" date="2014-05" db="EMBL/GenBank/DDBJ databases">
        <authorList>
            <person name="Aslett A.Martin."/>
            <person name="De Silva Nishadi"/>
        </authorList>
    </citation>
    <scope>NUCLEOTIDE SEQUENCE</scope>
    <source>
        <strain evidence="7">YM</strain>
    </source>
</reference>
<dbReference type="OrthoDB" id="43458at2759"/>